<keyword evidence="4" id="KW-1003">Cell membrane</keyword>
<dbReference type="EMBL" id="LIWG01000002">
    <property type="protein sequence ID" value="MBE3607595.1"/>
    <property type="molecule type" value="Genomic_DNA"/>
</dbReference>
<evidence type="ECO:0000256" key="5">
    <source>
        <dbReference type="ARBA" id="ARBA00022692"/>
    </source>
</evidence>
<feature type="transmembrane region" description="Helical" evidence="8">
    <location>
        <begin position="164"/>
        <end position="181"/>
    </location>
</feature>
<dbReference type="InterPro" id="IPR010065">
    <property type="entry name" value="AA_ABC_transptr_permease_3TM"/>
</dbReference>
<dbReference type="CDD" id="cd06261">
    <property type="entry name" value="TM_PBP2"/>
    <property type="match status" value="1"/>
</dbReference>
<gene>
    <name evidence="10" type="ORF">CCAL12919_00305</name>
    <name evidence="11" type="ORF">CCAL9337_02470</name>
</gene>
<dbReference type="NCBIfam" id="TIGR01726">
    <property type="entry name" value="HEQRo_perm_3TM"/>
    <property type="match status" value="1"/>
</dbReference>
<feature type="transmembrane region" description="Helical" evidence="8">
    <location>
        <begin position="85"/>
        <end position="103"/>
    </location>
</feature>
<accession>A0AAW3ZRG7</accession>
<feature type="transmembrane region" description="Helical" evidence="8">
    <location>
        <begin position="193"/>
        <end position="211"/>
    </location>
</feature>
<dbReference type="PANTHER" id="PTHR30614">
    <property type="entry name" value="MEMBRANE COMPONENT OF AMINO ACID ABC TRANSPORTER"/>
    <property type="match status" value="1"/>
</dbReference>
<evidence type="ECO:0000256" key="8">
    <source>
        <dbReference type="RuleBase" id="RU363032"/>
    </source>
</evidence>
<dbReference type="RefSeq" id="WP_170015554.1">
    <property type="nucleotide sequence ID" value="NZ_CP012545.1"/>
</dbReference>
<keyword evidence="6 8" id="KW-1133">Transmembrane helix</keyword>
<comment type="subcellular location">
    <subcellularLocation>
        <location evidence="1">Cell inner membrane</location>
        <topology evidence="1">Multi-pass membrane protein</topology>
    </subcellularLocation>
    <subcellularLocation>
        <location evidence="8">Cell membrane</location>
        <topology evidence="8">Multi-pass membrane protein</topology>
    </subcellularLocation>
</comment>
<dbReference type="SUPFAM" id="SSF161098">
    <property type="entry name" value="MetI-like"/>
    <property type="match status" value="1"/>
</dbReference>
<evidence type="ECO:0000313" key="13">
    <source>
        <dbReference type="Proteomes" id="UP001318760"/>
    </source>
</evidence>
<feature type="transmembrane region" description="Helical" evidence="8">
    <location>
        <begin position="54"/>
        <end position="79"/>
    </location>
</feature>
<dbReference type="Gene3D" id="1.10.3720.10">
    <property type="entry name" value="MetI-like"/>
    <property type="match status" value="1"/>
</dbReference>
<proteinExistence type="inferred from homology"/>
<dbReference type="Proteomes" id="UP000650616">
    <property type="component" value="Unassembled WGS sequence"/>
</dbReference>
<dbReference type="GO" id="GO:0006865">
    <property type="term" value="P:amino acid transport"/>
    <property type="evidence" value="ECO:0007669"/>
    <property type="project" value="TreeGrafter"/>
</dbReference>
<dbReference type="Pfam" id="PF00528">
    <property type="entry name" value="BPD_transp_1"/>
    <property type="match status" value="1"/>
</dbReference>
<feature type="domain" description="ABC transmembrane type-1" evidence="9">
    <location>
        <begin position="20"/>
        <end position="214"/>
    </location>
</feature>
<keyword evidence="12" id="KW-1185">Reference proteome</keyword>
<evidence type="ECO:0000259" key="9">
    <source>
        <dbReference type="PROSITE" id="PS50928"/>
    </source>
</evidence>
<dbReference type="GO" id="GO:0043190">
    <property type="term" value="C:ATP-binding cassette (ABC) transporter complex"/>
    <property type="evidence" value="ECO:0007669"/>
    <property type="project" value="InterPro"/>
</dbReference>
<evidence type="ECO:0000313" key="11">
    <source>
        <dbReference type="EMBL" id="MBE3607595.1"/>
    </source>
</evidence>
<feature type="transmembrane region" description="Helical" evidence="8">
    <location>
        <begin position="20"/>
        <end position="47"/>
    </location>
</feature>
<dbReference type="InterPro" id="IPR000515">
    <property type="entry name" value="MetI-like"/>
</dbReference>
<dbReference type="Proteomes" id="UP001318760">
    <property type="component" value="Unassembled WGS sequence"/>
</dbReference>
<dbReference type="PANTHER" id="PTHR30614:SF36">
    <property type="entry name" value="ABC TRANSPORTER MEMBRANE-SPANNING PERMEASE-GLUTAMINE TRANSPORT"/>
    <property type="match status" value="1"/>
</dbReference>
<evidence type="ECO:0000313" key="12">
    <source>
        <dbReference type="Proteomes" id="UP000650616"/>
    </source>
</evidence>
<reference evidence="10 13" key="2">
    <citation type="submission" date="2020-10" db="EMBL/GenBank/DDBJ databases">
        <title>Campylobacter californiensis sp. nov. isolated from cattle and feral swine in California.</title>
        <authorList>
            <person name="Miller W.G."/>
        </authorList>
    </citation>
    <scope>NUCLEOTIDE SEQUENCE [LARGE SCALE GENOMIC DNA]</scope>
    <source>
        <strain evidence="10 13">RM12919</strain>
    </source>
</reference>
<evidence type="ECO:0000256" key="2">
    <source>
        <dbReference type="ARBA" id="ARBA00010072"/>
    </source>
</evidence>
<dbReference type="AlphaFoldDB" id="A0AAW3ZRG7"/>
<reference evidence="11 12" key="1">
    <citation type="submission" date="2015-08" db="EMBL/GenBank/DDBJ databases">
        <title>Comparative genomics of the Campylobacter concisus group.</title>
        <authorList>
            <person name="Yee E."/>
            <person name="Chapman M.H."/>
            <person name="Huynh S."/>
            <person name="Bono J.L."/>
            <person name="On S.L."/>
            <person name="St Leger J."/>
            <person name="Foster G."/>
            <person name="Parker C.T."/>
            <person name="Miller W.G."/>
        </authorList>
    </citation>
    <scope>NUCLEOTIDE SEQUENCE [LARGE SCALE GENOMIC DNA]</scope>
    <source>
        <strain evidence="11 12">RM9337</strain>
    </source>
</reference>
<sequence length="222" mass="25385">MQGVNILFEQETLMRLMQGLLVSLEISVISIIISVFGGLVLGVLMSLKNKPLYWLLKICLEIVRIMPTIVWLFIFYFGLTRATGMHISAFMASLLVFSVWGVFEMMDIVRGAVVSIPKHQFESAQSLGLNKFKIYTYVIVPLAFRRLVPGAVNLLSRMIKTTSIVVLIGVVEVVKVGQQIIERHVFTNNMAPFWVYGFIFFLYFIICYPISKFSKKLEERWG</sequence>
<evidence type="ECO:0000256" key="4">
    <source>
        <dbReference type="ARBA" id="ARBA00022475"/>
    </source>
</evidence>
<dbReference type="InterPro" id="IPR035906">
    <property type="entry name" value="MetI-like_sf"/>
</dbReference>
<keyword evidence="3 8" id="KW-0813">Transport</keyword>
<evidence type="ECO:0000256" key="3">
    <source>
        <dbReference type="ARBA" id="ARBA00022448"/>
    </source>
</evidence>
<evidence type="ECO:0000256" key="7">
    <source>
        <dbReference type="ARBA" id="ARBA00023136"/>
    </source>
</evidence>
<dbReference type="GO" id="GO:0022857">
    <property type="term" value="F:transmembrane transporter activity"/>
    <property type="evidence" value="ECO:0007669"/>
    <property type="project" value="InterPro"/>
</dbReference>
<evidence type="ECO:0000256" key="6">
    <source>
        <dbReference type="ARBA" id="ARBA00022989"/>
    </source>
</evidence>
<comment type="similarity">
    <text evidence="2">Belongs to the binding-protein-dependent transport system permease family. HisMQ subfamily.</text>
</comment>
<dbReference type="InterPro" id="IPR043429">
    <property type="entry name" value="ArtM/GltK/GlnP/TcyL/YhdX-like"/>
</dbReference>
<evidence type="ECO:0000256" key="1">
    <source>
        <dbReference type="ARBA" id="ARBA00004429"/>
    </source>
</evidence>
<organism evidence="11 12">
    <name type="scientific">Campylobacter californiensis</name>
    <dbReference type="NCBI Taxonomy" id="1032243"/>
    <lineage>
        <taxon>Bacteria</taxon>
        <taxon>Pseudomonadati</taxon>
        <taxon>Campylobacterota</taxon>
        <taxon>Epsilonproteobacteria</taxon>
        <taxon>Campylobacterales</taxon>
        <taxon>Campylobacteraceae</taxon>
        <taxon>Campylobacter</taxon>
    </lineage>
</organism>
<protein>
    <submittedName>
        <fullName evidence="11">Amino acid ABC transporter permease</fullName>
    </submittedName>
</protein>
<keyword evidence="7 8" id="KW-0472">Membrane</keyword>
<dbReference type="EMBL" id="JADBHS010000001">
    <property type="protein sequence ID" value="MBE2985576.1"/>
    <property type="molecule type" value="Genomic_DNA"/>
</dbReference>
<keyword evidence="5 8" id="KW-0812">Transmembrane</keyword>
<comment type="caution">
    <text evidence="11">The sequence shown here is derived from an EMBL/GenBank/DDBJ whole genome shotgun (WGS) entry which is preliminary data.</text>
</comment>
<dbReference type="PROSITE" id="PS50928">
    <property type="entry name" value="ABC_TM1"/>
    <property type="match status" value="1"/>
</dbReference>
<name>A0AAW3ZRG7_9BACT</name>
<evidence type="ECO:0000313" key="10">
    <source>
        <dbReference type="EMBL" id="MBE2985576.1"/>
    </source>
</evidence>